<protein>
    <submittedName>
        <fullName evidence="3">Uncharacterized protein</fullName>
    </submittedName>
</protein>
<keyword evidence="2" id="KW-1133">Transmembrane helix</keyword>
<evidence type="ECO:0000313" key="3">
    <source>
        <dbReference type="EMBL" id="PKA59137.1"/>
    </source>
</evidence>
<dbReference type="Proteomes" id="UP000236161">
    <property type="component" value="Unassembled WGS sequence"/>
</dbReference>
<keyword evidence="2" id="KW-0472">Membrane</keyword>
<dbReference type="AlphaFoldDB" id="A0A2I0AUB5"/>
<feature type="coiled-coil region" evidence="1">
    <location>
        <begin position="110"/>
        <end position="144"/>
    </location>
</feature>
<keyword evidence="4" id="KW-1185">Reference proteome</keyword>
<proteinExistence type="predicted"/>
<organism evidence="3 4">
    <name type="scientific">Apostasia shenzhenica</name>
    <dbReference type="NCBI Taxonomy" id="1088818"/>
    <lineage>
        <taxon>Eukaryota</taxon>
        <taxon>Viridiplantae</taxon>
        <taxon>Streptophyta</taxon>
        <taxon>Embryophyta</taxon>
        <taxon>Tracheophyta</taxon>
        <taxon>Spermatophyta</taxon>
        <taxon>Magnoliopsida</taxon>
        <taxon>Liliopsida</taxon>
        <taxon>Asparagales</taxon>
        <taxon>Orchidaceae</taxon>
        <taxon>Apostasioideae</taxon>
        <taxon>Apostasia</taxon>
    </lineage>
</organism>
<reference evidence="3 4" key="1">
    <citation type="journal article" date="2017" name="Nature">
        <title>The Apostasia genome and the evolution of orchids.</title>
        <authorList>
            <person name="Zhang G.Q."/>
            <person name="Liu K.W."/>
            <person name="Li Z."/>
            <person name="Lohaus R."/>
            <person name="Hsiao Y.Y."/>
            <person name="Niu S.C."/>
            <person name="Wang J.Y."/>
            <person name="Lin Y.C."/>
            <person name="Xu Q."/>
            <person name="Chen L.J."/>
            <person name="Yoshida K."/>
            <person name="Fujiwara S."/>
            <person name="Wang Z.W."/>
            <person name="Zhang Y.Q."/>
            <person name="Mitsuda N."/>
            <person name="Wang M."/>
            <person name="Liu G.H."/>
            <person name="Pecoraro L."/>
            <person name="Huang H.X."/>
            <person name="Xiao X.J."/>
            <person name="Lin M."/>
            <person name="Wu X.Y."/>
            <person name="Wu W.L."/>
            <person name="Chen Y.Y."/>
            <person name="Chang S.B."/>
            <person name="Sakamoto S."/>
            <person name="Ohme-Takagi M."/>
            <person name="Yagi M."/>
            <person name="Zeng S.J."/>
            <person name="Shen C.Y."/>
            <person name="Yeh C.M."/>
            <person name="Luo Y.B."/>
            <person name="Tsai W.C."/>
            <person name="Van de Peer Y."/>
            <person name="Liu Z.J."/>
        </authorList>
    </citation>
    <scope>NUCLEOTIDE SEQUENCE [LARGE SCALE GENOMIC DNA]</scope>
    <source>
        <strain evidence="4">cv. Shenzhen</strain>
        <tissue evidence="3">Stem</tissue>
    </source>
</reference>
<evidence type="ECO:0000256" key="1">
    <source>
        <dbReference type="SAM" id="Coils"/>
    </source>
</evidence>
<feature type="transmembrane region" description="Helical" evidence="2">
    <location>
        <begin position="321"/>
        <end position="340"/>
    </location>
</feature>
<keyword evidence="1" id="KW-0175">Coiled coil</keyword>
<dbReference type="OrthoDB" id="780812at2759"/>
<feature type="coiled-coil region" evidence="1">
    <location>
        <begin position="188"/>
        <end position="277"/>
    </location>
</feature>
<dbReference type="EMBL" id="KZ451950">
    <property type="protein sequence ID" value="PKA59137.1"/>
    <property type="molecule type" value="Genomic_DNA"/>
</dbReference>
<keyword evidence="2" id="KW-0812">Transmembrane</keyword>
<name>A0A2I0AUB5_9ASPA</name>
<dbReference type="PANTHER" id="PTHR37761:SF2">
    <property type="entry name" value="OS09G0108400 PROTEIN"/>
    <property type="match status" value="1"/>
</dbReference>
<evidence type="ECO:0000256" key="2">
    <source>
        <dbReference type="SAM" id="Phobius"/>
    </source>
</evidence>
<dbReference type="PANTHER" id="PTHR37761">
    <property type="entry name" value="OS09G0108400 PROTEIN"/>
    <property type="match status" value="1"/>
</dbReference>
<dbReference type="STRING" id="1088818.A0A2I0AUB5"/>
<sequence>MAGLLAWAADVVAGGGAGNEDEEGDIQLPLVVFNLEQQHRALELDRAAAALRRSIQDLRLRIPPEHISQRLPHLHAHTIASSAALALQLNAHSTTREQAQLREISLQEENVAHEKAILNCQNRIQDKKNEAIQLQSRLKELDILGKEREDRVEKTEAQEKSDQLSILADSSNNEEIVFVTEPSEALKLEELNEKKAELSSLEELVRRLEEEWFQVQQDSIKQPTPAQREKTLEKQLHSLIEQLTSKQAQAEGLVGEIRAKEKELEKLNNVHRKLDSSSTDLSTARNRFIRSIPAASADYVADPHRRSVASGGRAESLQQLMLLRSAFVVYILALHVIVFIKISF</sequence>
<gene>
    <name evidence="3" type="ORF">AXF42_Ash001230</name>
</gene>
<accession>A0A2I0AUB5</accession>
<evidence type="ECO:0000313" key="4">
    <source>
        <dbReference type="Proteomes" id="UP000236161"/>
    </source>
</evidence>